<keyword evidence="5 8" id="KW-1133">Transmembrane helix</keyword>
<dbReference type="GO" id="GO:0016020">
    <property type="term" value="C:membrane"/>
    <property type="evidence" value="ECO:0007669"/>
    <property type="project" value="UniProtKB-SubCell"/>
</dbReference>
<feature type="domain" description="Glycerol-3-phosphate acyltransferase RAM2/GPAT1-8 HAD-like" evidence="9">
    <location>
        <begin position="59"/>
        <end position="239"/>
    </location>
</feature>
<comment type="caution">
    <text evidence="10">The sequence shown here is derived from an EMBL/GenBank/DDBJ whole genome shotgun (WGS) entry which is preliminary data.</text>
</comment>
<evidence type="ECO:0000256" key="4">
    <source>
        <dbReference type="ARBA" id="ARBA00022692"/>
    </source>
</evidence>
<evidence type="ECO:0000256" key="6">
    <source>
        <dbReference type="ARBA" id="ARBA00023136"/>
    </source>
</evidence>
<comment type="subcellular location">
    <subcellularLocation>
        <location evidence="1">Membrane</location>
    </subcellularLocation>
</comment>
<evidence type="ECO:0000256" key="1">
    <source>
        <dbReference type="ARBA" id="ARBA00004370"/>
    </source>
</evidence>
<evidence type="ECO:0000256" key="3">
    <source>
        <dbReference type="ARBA" id="ARBA00022679"/>
    </source>
</evidence>
<gene>
    <name evidence="10" type="ORF">RJ639_046717</name>
</gene>
<keyword evidence="11" id="KW-1185">Reference proteome</keyword>
<keyword evidence="6 8" id="KW-0472">Membrane</keyword>
<evidence type="ECO:0000313" key="11">
    <source>
        <dbReference type="Proteomes" id="UP001188597"/>
    </source>
</evidence>
<evidence type="ECO:0000313" key="10">
    <source>
        <dbReference type="EMBL" id="KAK3022754.1"/>
    </source>
</evidence>
<dbReference type="GO" id="GO:0010143">
    <property type="term" value="P:cutin biosynthetic process"/>
    <property type="evidence" value="ECO:0007669"/>
    <property type="project" value="TreeGrafter"/>
</dbReference>
<accession>A0AA89AZ75</accession>
<comment type="similarity">
    <text evidence="2">Belongs to the GPAT/DAPAT family.</text>
</comment>
<keyword evidence="4 8" id="KW-0812">Transmembrane</keyword>
<name>A0AA89AZ75_9ASTE</name>
<evidence type="ECO:0000256" key="7">
    <source>
        <dbReference type="ARBA" id="ARBA00023315"/>
    </source>
</evidence>
<dbReference type="PANTHER" id="PTHR15486:SF65">
    <property type="entry name" value="GLYCEROL-3-PHOSPHATE ACYLTRANSFERASE"/>
    <property type="match status" value="1"/>
</dbReference>
<keyword evidence="7" id="KW-0012">Acyltransferase</keyword>
<evidence type="ECO:0000256" key="8">
    <source>
        <dbReference type="SAM" id="Phobius"/>
    </source>
</evidence>
<keyword evidence="3" id="KW-0808">Transferase</keyword>
<organism evidence="10 11">
    <name type="scientific">Escallonia herrerae</name>
    <dbReference type="NCBI Taxonomy" id="1293975"/>
    <lineage>
        <taxon>Eukaryota</taxon>
        <taxon>Viridiplantae</taxon>
        <taxon>Streptophyta</taxon>
        <taxon>Embryophyta</taxon>
        <taxon>Tracheophyta</taxon>
        <taxon>Spermatophyta</taxon>
        <taxon>Magnoliopsida</taxon>
        <taxon>eudicotyledons</taxon>
        <taxon>Gunneridae</taxon>
        <taxon>Pentapetalae</taxon>
        <taxon>asterids</taxon>
        <taxon>campanulids</taxon>
        <taxon>Escalloniales</taxon>
        <taxon>Escalloniaceae</taxon>
        <taxon>Escallonia</taxon>
    </lineage>
</organism>
<dbReference type="InterPro" id="IPR056462">
    <property type="entry name" value="HAD_RAM2/GPAT1-8"/>
</dbReference>
<evidence type="ECO:0000259" key="9">
    <source>
        <dbReference type="Pfam" id="PF23270"/>
    </source>
</evidence>
<reference evidence="10" key="1">
    <citation type="submission" date="2022-12" db="EMBL/GenBank/DDBJ databases">
        <title>Draft genome assemblies for two species of Escallonia (Escalloniales).</title>
        <authorList>
            <person name="Chanderbali A."/>
            <person name="Dervinis C."/>
            <person name="Anghel I."/>
            <person name="Soltis D."/>
            <person name="Soltis P."/>
            <person name="Zapata F."/>
        </authorList>
    </citation>
    <scope>NUCLEOTIDE SEQUENCE</scope>
    <source>
        <strain evidence="10">UCBG64.0493</strain>
        <tissue evidence="10">Leaf</tissue>
    </source>
</reference>
<dbReference type="AlphaFoldDB" id="A0AA89AZ75"/>
<dbReference type="EMBL" id="JAVXUP010000694">
    <property type="protein sequence ID" value="KAK3022754.1"/>
    <property type="molecule type" value="Genomic_DNA"/>
</dbReference>
<dbReference type="GO" id="GO:0016791">
    <property type="term" value="F:phosphatase activity"/>
    <property type="evidence" value="ECO:0007669"/>
    <property type="project" value="TreeGrafter"/>
</dbReference>
<dbReference type="GO" id="GO:0090447">
    <property type="term" value="F:glycerol-3-phosphate 2-O-acyltransferase activity"/>
    <property type="evidence" value="ECO:0007669"/>
    <property type="project" value="TreeGrafter"/>
</dbReference>
<evidence type="ECO:0000256" key="2">
    <source>
        <dbReference type="ARBA" id="ARBA00007937"/>
    </source>
</evidence>
<evidence type="ECO:0000256" key="5">
    <source>
        <dbReference type="ARBA" id="ARBA00022989"/>
    </source>
</evidence>
<sequence>MAAMLITLKAIIYLSKFLLRSLNHMEDLQKNASSTNDSQSKLRKYASLNRTSEELLRSTIVFHVEGALLRSSSVFPYFMLVAFEAGGILRALVLLFLYPFVCLVSRELALKIMVFLCFFGIKKESFRIGTTVLPKFFLEDVGHEGFEVVMKCGKKVGVSDLPSIMVEGFLNEYLGVDAVIGRKMKVACGYFTGLMEAKTGSSVLNSGEKELDFHLIGFGCSGMFPHEHIFSHCKDVFLVNEAEKRKWKVLPRNKYPKPLIFHDGRLAFRPTSVDTLVMFLWLPLGLFLAIVRLIATISLPYKLSLPLLAFTGMRGRVSRSKLVASVETLPRSYRCSNGGKSSIEVANHVQTEIARALGFECTTLTRKDKYMILAGVEGTV</sequence>
<dbReference type="PANTHER" id="PTHR15486">
    <property type="entry name" value="ANCIENT UBIQUITOUS PROTEIN"/>
    <property type="match status" value="1"/>
</dbReference>
<feature type="transmembrane region" description="Helical" evidence="8">
    <location>
        <begin position="77"/>
        <end position="97"/>
    </location>
</feature>
<protein>
    <recommendedName>
        <fullName evidence="9">Glycerol-3-phosphate acyltransferase RAM2/GPAT1-8 HAD-like domain-containing protein</fullName>
    </recommendedName>
</protein>
<feature type="transmembrane region" description="Helical" evidence="8">
    <location>
        <begin position="275"/>
        <end position="295"/>
    </location>
</feature>
<dbReference type="Proteomes" id="UP001188597">
    <property type="component" value="Unassembled WGS sequence"/>
</dbReference>
<proteinExistence type="inferred from homology"/>
<dbReference type="Pfam" id="PF23270">
    <property type="entry name" value="HAD_RAM2_N"/>
    <property type="match status" value="1"/>
</dbReference>